<sequence>LLLKSTRTIASTRFLGTVRYAPRSMHRGEEYGRKDDCESWIFMLGDMMNKAKLPWHFKSDVGDVGEMKEAAFADPTRLFPGPELSRLRTAMEYINGKKYKDRLDYDYLAEMVRRLGKKRRCSLAAPFDWS</sequence>
<name>A0A915NII4_9BILA</name>
<dbReference type="WBParaSite" id="scf7180000419004.g3230">
    <property type="protein sequence ID" value="scf7180000419004.g3230"/>
    <property type="gene ID" value="scf7180000419004.g3230"/>
</dbReference>
<evidence type="ECO:0000313" key="1">
    <source>
        <dbReference type="Proteomes" id="UP000887560"/>
    </source>
</evidence>
<dbReference type="Proteomes" id="UP000887560">
    <property type="component" value="Unplaced"/>
</dbReference>
<reference evidence="2" key="1">
    <citation type="submission" date="2022-11" db="UniProtKB">
        <authorList>
            <consortium name="WormBaseParasite"/>
        </authorList>
    </citation>
    <scope>IDENTIFICATION</scope>
</reference>
<dbReference type="SUPFAM" id="SSF56112">
    <property type="entry name" value="Protein kinase-like (PK-like)"/>
    <property type="match status" value="1"/>
</dbReference>
<dbReference type="PANTHER" id="PTHR11909">
    <property type="entry name" value="CASEIN KINASE-RELATED"/>
    <property type="match status" value="1"/>
</dbReference>
<dbReference type="InterPro" id="IPR011009">
    <property type="entry name" value="Kinase-like_dom_sf"/>
</dbReference>
<dbReference type="AlphaFoldDB" id="A0A915NII4"/>
<protein>
    <submittedName>
        <fullName evidence="2">Protein kinase domain-containing protein</fullName>
    </submittedName>
</protein>
<proteinExistence type="predicted"/>
<dbReference type="Gene3D" id="1.10.510.10">
    <property type="entry name" value="Transferase(Phosphotransferase) domain 1"/>
    <property type="match status" value="1"/>
</dbReference>
<dbReference type="InterPro" id="IPR050235">
    <property type="entry name" value="CK1_Ser-Thr_kinase"/>
</dbReference>
<organism evidence="1 2">
    <name type="scientific">Meloidogyne floridensis</name>
    <dbReference type="NCBI Taxonomy" id="298350"/>
    <lineage>
        <taxon>Eukaryota</taxon>
        <taxon>Metazoa</taxon>
        <taxon>Ecdysozoa</taxon>
        <taxon>Nematoda</taxon>
        <taxon>Chromadorea</taxon>
        <taxon>Rhabditida</taxon>
        <taxon>Tylenchina</taxon>
        <taxon>Tylenchomorpha</taxon>
        <taxon>Tylenchoidea</taxon>
        <taxon>Meloidogynidae</taxon>
        <taxon>Meloidogyninae</taxon>
        <taxon>Meloidogyne</taxon>
    </lineage>
</organism>
<evidence type="ECO:0000313" key="2">
    <source>
        <dbReference type="WBParaSite" id="scf7180000419004.g3230"/>
    </source>
</evidence>
<keyword evidence="1" id="KW-1185">Reference proteome</keyword>
<accession>A0A915NII4</accession>